<keyword evidence="4" id="KW-0548">Nucleotidyltransferase</keyword>
<dbReference type="Gene3D" id="1.10.1410.40">
    <property type="match status" value="1"/>
</dbReference>
<dbReference type="Pfam" id="PF20266">
    <property type="entry name" value="Mab-21_C"/>
    <property type="match status" value="1"/>
</dbReference>
<evidence type="ECO:0000313" key="14">
    <source>
        <dbReference type="Proteomes" id="UP000663829"/>
    </source>
</evidence>
<gene>
    <name evidence="11" type="ORF">GPM918_LOCUS36898</name>
    <name evidence="10" type="ORF">OVA965_LOCUS19208</name>
    <name evidence="13" type="ORF">SRO942_LOCUS37647</name>
    <name evidence="12" type="ORF">TMI583_LOCUS19221</name>
</gene>
<evidence type="ECO:0000256" key="4">
    <source>
        <dbReference type="ARBA" id="ARBA00022695"/>
    </source>
</evidence>
<feature type="transmembrane region" description="Helical" evidence="8">
    <location>
        <begin position="456"/>
        <end position="474"/>
    </location>
</feature>
<organism evidence="11 14">
    <name type="scientific">Didymodactylos carnosus</name>
    <dbReference type="NCBI Taxonomy" id="1234261"/>
    <lineage>
        <taxon>Eukaryota</taxon>
        <taxon>Metazoa</taxon>
        <taxon>Spiralia</taxon>
        <taxon>Gnathifera</taxon>
        <taxon>Rotifera</taxon>
        <taxon>Eurotatoria</taxon>
        <taxon>Bdelloidea</taxon>
        <taxon>Philodinida</taxon>
        <taxon>Philodinidae</taxon>
        <taxon>Didymodactylos</taxon>
    </lineage>
</organism>
<dbReference type="Gene3D" id="3.30.460.90">
    <property type="match status" value="1"/>
</dbReference>
<dbReference type="OrthoDB" id="6054650at2759"/>
<evidence type="ECO:0000313" key="11">
    <source>
        <dbReference type="EMBL" id="CAF1506039.1"/>
    </source>
</evidence>
<evidence type="ECO:0000256" key="3">
    <source>
        <dbReference type="ARBA" id="ARBA00022679"/>
    </source>
</evidence>
<accession>A0A815TBQ7</accession>
<dbReference type="GO" id="GO:0016779">
    <property type="term" value="F:nucleotidyltransferase activity"/>
    <property type="evidence" value="ECO:0007669"/>
    <property type="project" value="UniProtKB-KW"/>
</dbReference>
<keyword evidence="14" id="KW-1185">Reference proteome</keyword>
<comment type="caution">
    <text evidence="11">The sequence shown here is derived from an EMBL/GenBank/DDBJ whole genome shotgun (WGS) entry which is preliminary data.</text>
</comment>
<feature type="domain" description="Mab-21-like HhH/H2TH-like" evidence="9">
    <location>
        <begin position="251"/>
        <end position="315"/>
    </location>
</feature>
<evidence type="ECO:0000313" key="13">
    <source>
        <dbReference type="EMBL" id="CAF4367185.1"/>
    </source>
</evidence>
<protein>
    <recommendedName>
        <fullName evidence="9">Mab-21-like HhH/H2TH-like domain-containing protein</fullName>
    </recommendedName>
</protein>
<dbReference type="EMBL" id="CAJNOQ010022800">
    <property type="protein sequence ID" value="CAF1506039.1"/>
    <property type="molecule type" value="Genomic_DNA"/>
</dbReference>
<keyword evidence="6" id="KW-0460">Magnesium</keyword>
<evidence type="ECO:0000256" key="6">
    <source>
        <dbReference type="ARBA" id="ARBA00022842"/>
    </source>
</evidence>
<evidence type="ECO:0000256" key="7">
    <source>
        <dbReference type="SAM" id="Coils"/>
    </source>
</evidence>
<evidence type="ECO:0000256" key="2">
    <source>
        <dbReference type="ARBA" id="ARBA00008307"/>
    </source>
</evidence>
<dbReference type="PANTHER" id="PTHR10656">
    <property type="entry name" value="CELL FATE DETERMINING PROTEIN MAB21-RELATED"/>
    <property type="match status" value="1"/>
</dbReference>
<keyword evidence="8" id="KW-1133">Transmembrane helix</keyword>
<dbReference type="InterPro" id="IPR046906">
    <property type="entry name" value="Mab-21_HhH/H2TH-like"/>
</dbReference>
<sequence length="478" mass="56010">MCEMVVERLKETHTLFFDAKLLKGGLAGGLHEQLKIGRADEFDFMIETPLLADKRYLSLTISKTTGQIHYHFTDDFRLLFDNLSDDLMNEVWIEDAVWFYLKRTCLKVFEDLFQQYMRPNWSLISKGHHGMGTPVAITIYLKWCGKLEIGIDFVLAIPTRLRPLPLIKMAKHKELFTELVIKESELHYLLTGRDTCRLSCGELEHKLLSNYGINSGQKVCLRAAKFLLSKFVLKQCPIIDDVPGWESTIDSEACSYWIKTISFTLFEKYPSDEDWEKPYYGQRLLELFQLLHSAVENCELYNYFIPSCNLFSQLVTRPEVVQLLNNQLSVLIEHLQMLESNKAEEHQAFEKLEQLANRREWEAKNLYLTMTAKDELYVMLHNYALDAYNPVWYTRIQNFMREHLPNMRLNGKGCQCTLYGERGEKININQHLVPLMGENESMNYFELQSADRRSTIIGSLTCISIGVLIWVWHWERFF</sequence>
<feature type="coiled-coil region" evidence="7">
    <location>
        <begin position="321"/>
        <end position="355"/>
    </location>
</feature>
<keyword evidence="8" id="KW-0812">Transmembrane</keyword>
<name>A0A815TBQ7_9BILA</name>
<evidence type="ECO:0000256" key="8">
    <source>
        <dbReference type="SAM" id="Phobius"/>
    </source>
</evidence>
<dbReference type="InterPro" id="IPR024810">
    <property type="entry name" value="MAB21L/cGLR"/>
</dbReference>
<dbReference type="GO" id="GO:0046872">
    <property type="term" value="F:metal ion binding"/>
    <property type="evidence" value="ECO:0007669"/>
    <property type="project" value="UniProtKB-KW"/>
</dbReference>
<dbReference type="EMBL" id="CAJOBA010009840">
    <property type="protein sequence ID" value="CAF3860670.1"/>
    <property type="molecule type" value="Genomic_DNA"/>
</dbReference>
<keyword evidence="8" id="KW-0472">Membrane</keyword>
<keyword evidence="5" id="KW-0479">Metal-binding</keyword>
<dbReference type="AlphaFoldDB" id="A0A815TBQ7"/>
<dbReference type="Proteomes" id="UP000663829">
    <property type="component" value="Unassembled WGS sequence"/>
</dbReference>
<comment type="similarity">
    <text evidence="2">Belongs to the mab-21 family.</text>
</comment>
<evidence type="ECO:0000256" key="5">
    <source>
        <dbReference type="ARBA" id="ARBA00022723"/>
    </source>
</evidence>
<dbReference type="PANTHER" id="PTHR10656:SF42">
    <property type="entry name" value="CYCLIC GMP-AMP SYNTHASE-LIKE PROTEIN-RELATED"/>
    <property type="match status" value="1"/>
</dbReference>
<dbReference type="EMBL" id="CAJOBC010088325">
    <property type="protein sequence ID" value="CAF4367185.1"/>
    <property type="molecule type" value="Genomic_DNA"/>
</dbReference>
<comment type="cofactor">
    <cofactor evidence="1">
        <name>Mg(2+)</name>
        <dbReference type="ChEBI" id="CHEBI:18420"/>
    </cofactor>
</comment>
<dbReference type="SMART" id="SM01265">
    <property type="entry name" value="Mab-21"/>
    <property type="match status" value="1"/>
</dbReference>
<evidence type="ECO:0000259" key="9">
    <source>
        <dbReference type="Pfam" id="PF20266"/>
    </source>
</evidence>
<keyword evidence="3" id="KW-0808">Transferase</keyword>
<evidence type="ECO:0000313" key="12">
    <source>
        <dbReference type="EMBL" id="CAF3860670.1"/>
    </source>
</evidence>
<evidence type="ECO:0000313" key="10">
    <source>
        <dbReference type="EMBL" id="CAF1099276.1"/>
    </source>
</evidence>
<dbReference type="EMBL" id="CAJNOK010009821">
    <property type="protein sequence ID" value="CAF1099276.1"/>
    <property type="molecule type" value="Genomic_DNA"/>
</dbReference>
<reference evidence="11" key="1">
    <citation type="submission" date="2021-02" db="EMBL/GenBank/DDBJ databases">
        <authorList>
            <person name="Nowell W R."/>
        </authorList>
    </citation>
    <scope>NUCLEOTIDE SEQUENCE</scope>
</reference>
<evidence type="ECO:0000256" key="1">
    <source>
        <dbReference type="ARBA" id="ARBA00001946"/>
    </source>
</evidence>
<dbReference type="Proteomes" id="UP000681722">
    <property type="component" value="Unassembled WGS sequence"/>
</dbReference>
<dbReference type="Proteomes" id="UP000682733">
    <property type="component" value="Unassembled WGS sequence"/>
</dbReference>
<keyword evidence="7" id="KW-0175">Coiled coil</keyword>
<dbReference type="Proteomes" id="UP000677228">
    <property type="component" value="Unassembled WGS sequence"/>
</dbReference>
<proteinExistence type="inferred from homology"/>